<organism evidence="2 3">
    <name type="scientific">Paractinoplanes brasiliensis</name>
    <dbReference type="NCBI Taxonomy" id="52695"/>
    <lineage>
        <taxon>Bacteria</taxon>
        <taxon>Bacillati</taxon>
        <taxon>Actinomycetota</taxon>
        <taxon>Actinomycetes</taxon>
        <taxon>Micromonosporales</taxon>
        <taxon>Micromonosporaceae</taxon>
        <taxon>Paractinoplanes</taxon>
    </lineage>
</organism>
<evidence type="ECO:0000313" key="3">
    <source>
        <dbReference type="Proteomes" id="UP000294901"/>
    </source>
</evidence>
<dbReference type="Pfam" id="PF13466">
    <property type="entry name" value="STAS_2"/>
    <property type="match status" value="1"/>
</dbReference>
<evidence type="ECO:0000313" key="2">
    <source>
        <dbReference type="EMBL" id="TDO41912.1"/>
    </source>
</evidence>
<dbReference type="CDD" id="cd07043">
    <property type="entry name" value="STAS_anti-anti-sigma_factors"/>
    <property type="match status" value="1"/>
</dbReference>
<keyword evidence="3" id="KW-1185">Reference proteome</keyword>
<sequence length="106" mass="11245">MTTPPFTVSYQQTPTGVLRICLSGEFDMSAGSTLTQALVDAAARPHVTQILVDLEHTRLIDSFAVAALVAGYQAATAAQRTFTVVNGHGIVQQVLDITGLSEVLCR</sequence>
<protein>
    <submittedName>
        <fullName evidence="2">Anti-anti-sigma factor</fullName>
    </submittedName>
</protein>
<dbReference type="PROSITE" id="PS50801">
    <property type="entry name" value="STAS"/>
    <property type="match status" value="1"/>
</dbReference>
<accession>A0A4R6K0Y0</accession>
<evidence type="ECO:0000259" key="1">
    <source>
        <dbReference type="PROSITE" id="PS50801"/>
    </source>
</evidence>
<dbReference type="EMBL" id="SNWR01000001">
    <property type="protein sequence ID" value="TDO41912.1"/>
    <property type="molecule type" value="Genomic_DNA"/>
</dbReference>
<dbReference type="RefSeq" id="WP_133875877.1">
    <property type="nucleotide sequence ID" value="NZ_BOMD01000064.1"/>
</dbReference>
<proteinExistence type="predicted"/>
<feature type="domain" description="STAS" evidence="1">
    <location>
        <begin position="16"/>
        <end position="106"/>
    </location>
</feature>
<gene>
    <name evidence="2" type="ORF">C8E87_5672</name>
</gene>
<dbReference type="AlphaFoldDB" id="A0A4R6K0Y0"/>
<dbReference type="InterPro" id="IPR058548">
    <property type="entry name" value="MlaB-like_STAS"/>
</dbReference>
<comment type="caution">
    <text evidence="2">The sequence shown here is derived from an EMBL/GenBank/DDBJ whole genome shotgun (WGS) entry which is preliminary data.</text>
</comment>
<dbReference type="Proteomes" id="UP000294901">
    <property type="component" value="Unassembled WGS sequence"/>
</dbReference>
<dbReference type="OrthoDB" id="3296279at2"/>
<dbReference type="SUPFAM" id="SSF52091">
    <property type="entry name" value="SpoIIaa-like"/>
    <property type="match status" value="1"/>
</dbReference>
<name>A0A4R6K0Y0_9ACTN</name>
<dbReference type="Gene3D" id="3.30.750.24">
    <property type="entry name" value="STAS domain"/>
    <property type="match status" value="1"/>
</dbReference>
<reference evidence="2 3" key="1">
    <citation type="submission" date="2019-03" db="EMBL/GenBank/DDBJ databases">
        <title>Sequencing the genomes of 1000 actinobacteria strains.</title>
        <authorList>
            <person name="Klenk H.-P."/>
        </authorList>
    </citation>
    <scope>NUCLEOTIDE SEQUENCE [LARGE SCALE GENOMIC DNA]</scope>
    <source>
        <strain evidence="2 3">DSM 43805</strain>
    </source>
</reference>
<dbReference type="InterPro" id="IPR002645">
    <property type="entry name" value="STAS_dom"/>
</dbReference>
<dbReference type="InterPro" id="IPR036513">
    <property type="entry name" value="STAS_dom_sf"/>
</dbReference>